<dbReference type="PANTHER" id="PTHR24243">
    <property type="entry name" value="G-PROTEIN COUPLED RECEPTOR"/>
    <property type="match status" value="1"/>
</dbReference>
<dbReference type="OrthoDB" id="10038068at2759"/>
<dbReference type="PANTHER" id="PTHR24243:SF230">
    <property type="entry name" value="G-PROTEIN COUPLED RECEPTORS FAMILY 1 PROFILE DOMAIN-CONTAINING PROTEIN"/>
    <property type="match status" value="1"/>
</dbReference>
<feature type="transmembrane region" description="Helical" evidence="8">
    <location>
        <begin position="270"/>
        <end position="292"/>
    </location>
</feature>
<feature type="transmembrane region" description="Helical" evidence="8">
    <location>
        <begin position="185"/>
        <end position="208"/>
    </location>
</feature>
<keyword evidence="5 8" id="KW-0472">Membrane</keyword>
<feature type="transmembrane region" description="Helical" evidence="8">
    <location>
        <begin position="12"/>
        <end position="37"/>
    </location>
</feature>
<comment type="subcellular location">
    <subcellularLocation>
        <location evidence="1">Membrane</location>
        <topology evidence="1">Multi-pass membrane protein</topology>
    </subcellularLocation>
</comment>
<dbReference type="EMBL" id="CAJOBH010035113">
    <property type="protein sequence ID" value="CAF4298082.1"/>
    <property type="molecule type" value="Genomic_DNA"/>
</dbReference>
<evidence type="ECO:0000256" key="5">
    <source>
        <dbReference type="ARBA" id="ARBA00023136"/>
    </source>
</evidence>
<reference evidence="10" key="1">
    <citation type="submission" date="2021-02" db="EMBL/GenBank/DDBJ databases">
        <authorList>
            <person name="Nowell W R."/>
        </authorList>
    </citation>
    <scope>NUCLEOTIDE SEQUENCE</scope>
</reference>
<evidence type="ECO:0000256" key="2">
    <source>
        <dbReference type="ARBA" id="ARBA00022692"/>
    </source>
</evidence>
<feature type="transmembrane region" description="Helical" evidence="8">
    <location>
        <begin position="229"/>
        <end position="250"/>
    </location>
</feature>
<evidence type="ECO:0000256" key="6">
    <source>
        <dbReference type="ARBA" id="ARBA00023170"/>
    </source>
</evidence>
<dbReference type="InterPro" id="IPR017452">
    <property type="entry name" value="GPCR_Rhodpsn_7TM"/>
</dbReference>
<dbReference type="Proteomes" id="UP000681720">
    <property type="component" value="Unassembled WGS sequence"/>
</dbReference>
<dbReference type="EMBL" id="CAJNOW010018358">
    <property type="protein sequence ID" value="CAF1664583.1"/>
    <property type="molecule type" value="Genomic_DNA"/>
</dbReference>
<feature type="transmembrane region" description="Helical" evidence="8">
    <location>
        <begin position="144"/>
        <end position="165"/>
    </location>
</feature>
<dbReference type="PROSITE" id="PS50262">
    <property type="entry name" value="G_PROTEIN_RECEP_F1_2"/>
    <property type="match status" value="1"/>
</dbReference>
<organism evidence="10 13">
    <name type="scientific">Rotaria magnacalcarata</name>
    <dbReference type="NCBI Taxonomy" id="392030"/>
    <lineage>
        <taxon>Eukaryota</taxon>
        <taxon>Metazoa</taxon>
        <taxon>Spiralia</taxon>
        <taxon>Gnathifera</taxon>
        <taxon>Rotifera</taxon>
        <taxon>Eurotatoria</taxon>
        <taxon>Bdelloidea</taxon>
        <taxon>Philodinida</taxon>
        <taxon>Philodinidae</taxon>
        <taxon>Rotaria</taxon>
    </lineage>
</organism>
<feature type="transmembrane region" description="Helical" evidence="8">
    <location>
        <begin position="101"/>
        <end position="124"/>
    </location>
</feature>
<dbReference type="GO" id="GO:0004930">
    <property type="term" value="F:G protein-coupled receptor activity"/>
    <property type="evidence" value="ECO:0007669"/>
    <property type="project" value="UniProtKB-KW"/>
</dbReference>
<keyword evidence="3 8" id="KW-1133">Transmembrane helix</keyword>
<evidence type="ECO:0000256" key="7">
    <source>
        <dbReference type="ARBA" id="ARBA00023224"/>
    </source>
</evidence>
<dbReference type="Gene3D" id="1.20.1070.10">
    <property type="entry name" value="Rhodopsin 7-helix transmembrane proteins"/>
    <property type="match status" value="1"/>
</dbReference>
<keyword evidence="6" id="KW-0675">Receptor</keyword>
<evidence type="ECO:0000313" key="11">
    <source>
        <dbReference type="EMBL" id="CAF4130124.1"/>
    </source>
</evidence>
<dbReference type="AlphaFoldDB" id="A0A816FRB6"/>
<keyword evidence="2 8" id="KW-0812">Transmembrane</keyword>
<comment type="caution">
    <text evidence="10">The sequence shown here is derived from an EMBL/GenBank/DDBJ whole genome shotgun (WGS) entry which is preliminary data.</text>
</comment>
<keyword evidence="7" id="KW-0807">Transducer</keyword>
<proteinExistence type="predicted"/>
<keyword evidence="4" id="KW-0297">G-protein coupled receptor</keyword>
<dbReference type="Proteomes" id="UP000663834">
    <property type="component" value="Unassembled WGS sequence"/>
</dbReference>
<evidence type="ECO:0000313" key="12">
    <source>
        <dbReference type="EMBL" id="CAF4298082.1"/>
    </source>
</evidence>
<evidence type="ECO:0000313" key="10">
    <source>
        <dbReference type="EMBL" id="CAF1664583.1"/>
    </source>
</evidence>
<feature type="transmembrane region" description="Helical" evidence="8">
    <location>
        <begin position="58"/>
        <end position="81"/>
    </location>
</feature>
<dbReference type="GO" id="GO:0005886">
    <property type="term" value="C:plasma membrane"/>
    <property type="evidence" value="ECO:0007669"/>
    <property type="project" value="TreeGrafter"/>
</dbReference>
<dbReference type="EMBL" id="CAJOBJ010009124">
    <property type="protein sequence ID" value="CAF4130124.1"/>
    <property type="molecule type" value="Genomic_DNA"/>
</dbReference>
<name>A0A816FRB6_9BILA</name>
<evidence type="ECO:0000259" key="9">
    <source>
        <dbReference type="PROSITE" id="PS50262"/>
    </source>
</evidence>
<dbReference type="Proteomes" id="UP000681967">
    <property type="component" value="Unassembled WGS sequence"/>
</dbReference>
<evidence type="ECO:0000256" key="1">
    <source>
        <dbReference type="ARBA" id="ARBA00004141"/>
    </source>
</evidence>
<protein>
    <recommendedName>
        <fullName evidence="9">G-protein coupled receptors family 1 profile domain-containing protein</fullName>
    </recommendedName>
</protein>
<evidence type="ECO:0000256" key="4">
    <source>
        <dbReference type="ARBA" id="ARBA00023040"/>
    </source>
</evidence>
<evidence type="ECO:0000313" key="13">
    <source>
        <dbReference type="Proteomes" id="UP000663834"/>
    </source>
</evidence>
<feature type="domain" description="G-protein coupled receptors family 1 profile" evidence="9">
    <location>
        <begin position="26"/>
        <end position="291"/>
    </location>
</feature>
<gene>
    <name evidence="12" type="ORF">BYL167_LOCUS27375</name>
    <name evidence="11" type="ORF">GIL414_LOCUS18483</name>
    <name evidence="10" type="ORF">KQP761_LOCUS32805</name>
</gene>
<dbReference type="SUPFAM" id="SSF81321">
    <property type="entry name" value="Family A G protein-coupled receptor-like"/>
    <property type="match status" value="1"/>
</dbReference>
<evidence type="ECO:0000256" key="8">
    <source>
        <dbReference type="SAM" id="Phobius"/>
    </source>
</evidence>
<accession>A0A816FRB6</accession>
<sequence length="327" mass="37890">MTDLEEISRKLMIVAGILMILFGLTGNVLNTLIFTDWSRSRGKANGQRKKSEIGSSPLYLLTSSIASFIVIAYGLCTRILFDGYNYPVTPNNMLFLCKLRYFCLHTFDTISWICLCMGILDRYLITSREVRLRQLSKTRKQTKLIILFVAFFVGLHSIPLAVYYDVSQLGQCIIYSTFYLYYYRYIFQIMLHGIIPIISFSIFGFLTYKQLQILKNRQNIMKDVNADKQLSRMFLLTSFTIVLSAIPYSAESTYYLIFADSSQQQISYVFFFHILSSILFYTNPVCSFYVYYISTPNFRIQALKIILCKKNVNGFMNNQVNTITTAN</sequence>
<evidence type="ECO:0000256" key="3">
    <source>
        <dbReference type="ARBA" id="ARBA00022989"/>
    </source>
</evidence>